<evidence type="ECO:0000313" key="2">
    <source>
        <dbReference type="EMBL" id="OJD81058.1"/>
    </source>
</evidence>
<dbReference type="EMBL" id="JARMDB010000003">
    <property type="protein sequence ID" value="MED1564850.1"/>
    <property type="molecule type" value="Genomic_DNA"/>
</dbReference>
<dbReference type="GeneID" id="87591487"/>
<name>A0A1J9UWF6_9BACI</name>
<dbReference type="Proteomes" id="UP000182788">
    <property type="component" value="Unassembled WGS sequence"/>
</dbReference>
<comment type="caution">
    <text evidence="2">The sequence shown here is derived from an EMBL/GenBank/DDBJ whole genome shotgun (WGS) entry which is preliminary data.</text>
</comment>
<dbReference type="RefSeq" id="WP_002174030.1">
    <property type="nucleotide sequence ID" value="NZ_CBCSHB010000003.1"/>
</dbReference>
<sequence>MKSSENLYHEGNYRFWLNTKTGSLRMKLNGDKELYTIPKNSKLYDRLMNDFFSNSVKIEESKAD</sequence>
<dbReference type="Proteomes" id="UP001309448">
    <property type="component" value="Unassembled WGS sequence"/>
</dbReference>
<reference evidence="2 3" key="1">
    <citation type="submission" date="2016-06" db="EMBL/GenBank/DDBJ databases">
        <title>First insights into the genetic diversity and population structure of in the Bacillus cereus group bacteria from diverse marine environments.</title>
        <authorList>
            <person name="Liu Y."/>
            <person name="Lai Q."/>
            <person name="Shao Z."/>
        </authorList>
    </citation>
    <scope>NUCLEOTIDE SEQUENCE [LARGE SCALE GENOMIC DNA]</scope>
    <source>
        <strain evidence="2 3">NH24A2</strain>
    </source>
</reference>
<dbReference type="AlphaFoldDB" id="A0A1J9UWF6"/>
<dbReference type="EMBL" id="MAOI01000058">
    <property type="protein sequence ID" value="OJD81058.1"/>
    <property type="molecule type" value="Genomic_DNA"/>
</dbReference>
<organism evidence="2 3">
    <name type="scientific">Bacillus paramycoides</name>
    <dbReference type="NCBI Taxonomy" id="2026194"/>
    <lineage>
        <taxon>Bacteria</taxon>
        <taxon>Bacillati</taxon>
        <taxon>Bacillota</taxon>
        <taxon>Bacilli</taxon>
        <taxon>Bacillales</taxon>
        <taxon>Bacillaceae</taxon>
        <taxon>Bacillus</taxon>
        <taxon>Bacillus cereus group</taxon>
    </lineage>
</organism>
<accession>A0A1J9UWF6</accession>
<reference evidence="1 4" key="2">
    <citation type="submission" date="2023-03" db="EMBL/GenBank/DDBJ databases">
        <title>Bacillus Genome Sequencing.</title>
        <authorList>
            <person name="Dunlap C."/>
        </authorList>
    </citation>
    <scope>NUCLEOTIDE SEQUENCE [LARGE SCALE GENOMIC DNA]</scope>
    <source>
        <strain evidence="1 4">B-615</strain>
    </source>
</reference>
<protein>
    <submittedName>
        <fullName evidence="2">Uncharacterized protein</fullName>
    </submittedName>
</protein>
<keyword evidence="4" id="KW-1185">Reference proteome</keyword>
<evidence type="ECO:0000313" key="4">
    <source>
        <dbReference type="Proteomes" id="UP001309448"/>
    </source>
</evidence>
<evidence type="ECO:0000313" key="1">
    <source>
        <dbReference type="EMBL" id="MED1564850.1"/>
    </source>
</evidence>
<evidence type="ECO:0000313" key="3">
    <source>
        <dbReference type="Proteomes" id="UP000182788"/>
    </source>
</evidence>
<proteinExistence type="predicted"/>
<gene>
    <name evidence="2" type="ORF">BAU28_08535</name>
    <name evidence="1" type="ORF">P4U88_02615</name>
</gene>